<reference evidence="2" key="1">
    <citation type="submission" date="2020-05" db="EMBL/GenBank/DDBJ databases">
        <title>WGS assembly of Panicum virgatum.</title>
        <authorList>
            <person name="Lovell J.T."/>
            <person name="Jenkins J."/>
            <person name="Shu S."/>
            <person name="Juenger T.E."/>
            <person name="Schmutz J."/>
        </authorList>
    </citation>
    <scope>NUCLEOTIDE SEQUENCE</scope>
    <source>
        <strain evidence="2">AP13</strain>
    </source>
</reference>
<gene>
    <name evidence="2" type="ORF">PVAP13_9NG606714</name>
</gene>
<feature type="region of interest" description="Disordered" evidence="1">
    <location>
        <begin position="151"/>
        <end position="218"/>
    </location>
</feature>
<name>A0A8T0MZS6_PANVG</name>
<comment type="caution">
    <text evidence="2">The sequence shown here is derived from an EMBL/GenBank/DDBJ whole genome shotgun (WGS) entry which is preliminary data.</text>
</comment>
<feature type="compositionally biased region" description="Basic residues" evidence="1">
    <location>
        <begin position="187"/>
        <end position="198"/>
    </location>
</feature>
<organism evidence="2 3">
    <name type="scientific">Panicum virgatum</name>
    <name type="common">Blackwell switchgrass</name>
    <dbReference type="NCBI Taxonomy" id="38727"/>
    <lineage>
        <taxon>Eukaryota</taxon>
        <taxon>Viridiplantae</taxon>
        <taxon>Streptophyta</taxon>
        <taxon>Embryophyta</taxon>
        <taxon>Tracheophyta</taxon>
        <taxon>Spermatophyta</taxon>
        <taxon>Magnoliopsida</taxon>
        <taxon>Liliopsida</taxon>
        <taxon>Poales</taxon>
        <taxon>Poaceae</taxon>
        <taxon>PACMAD clade</taxon>
        <taxon>Panicoideae</taxon>
        <taxon>Panicodae</taxon>
        <taxon>Paniceae</taxon>
        <taxon>Panicinae</taxon>
        <taxon>Panicum</taxon>
        <taxon>Panicum sect. Hiantes</taxon>
    </lineage>
</organism>
<evidence type="ECO:0000313" key="2">
    <source>
        <dbReference type="EMBL" id="KAG2541149.1"/>
    </source>
</evidence>
<proteinExistence type="predicted"/>
<dbReference type="AlphaFoldDB" id="A0A8T0MZS6"/>
<evidence type="ECO:0000256" key="1">
    <source>
        <dbReference type="SAM" id="MobiDB-lite"/>
    </source>
</evidence>
<sequence>MAARPSVPRGAPAPSSVVGGAARQPSSHELGGGGGRASRARAGALPRAWPVCGLGLGLELGGGAWELQLAPADRGGTGPRRGAPLRSSTGLAIKQGRGRGRSRPPAPRSTAPPPAGFGPSPSPRHHVPCTTPPQPVLVHVVADTMEVRLAPVAVPRAAPRPPNCSGRLPWRRSSTAPTPAPGARSRASGRRPPRRPRTAPRPPSCSGEMHRRREEIHF</sequence>
<dbReference type="EMBL" id="CM029054">
    <property type="protein sequence ID" value="KAG2541149.1"/>
    <property type="molecule type" value="Genomic_DNA"/>
</dbReference>
<feature type="region of interest" description="Disordered" evidence="1">
    <location>
        <begin position="69"/>
        <end position="133"/>
    </location>
</feature>
<feature type="compositionally biased region" description="Pro residues" evidence="1">
    <location>
        <begin position="104"/>
        <end position="122"/>
    </location>
</feature>
<accession>A0A8T0MZS6</accession>
<feature type="compositionally biased region" description="Basic and acidic residues" evidence="1">
    <location>
        <begin position="208"/>
        <end position="218"/>
    </location>
</feature>
<evidence type="ECO:0000313" key="3">
    <source>
        <dbReference type="Proteomes" id="UP000823388"/>
    </source>
</evidence>
<keyword evidence="3" id="KW-1185">Reference proteome</keyword>
<feature type="region of interest" description="Disordered" evidence="1">
    <location>
        <begin position="1"/>
        <end position="41"/>
    </location>
</feature>
<dbReference type="Proteomes" id="UP000823388">
    <property type="component" value="Chromosome 9N"/>
</dbReference>
<protein>
    <submittedName>
        <fullName evidence="2">Uncharacterized protein</fullName>
    </submittedName>
</protein>